<evidence type="ECO:0000313" key="1">
    <source>
        <dbReference type="EMBL" id="SMO69703.1"/>
    </source>
</evidence>
<dbReference type="Proteomes" id="UP000319712">
    <property type="component" value="Unassembled WGS sequence"/>
</dbReference>
<dbReference type="OrthoDB" id="211127at2157"/>
<gene>
    <name evidence="1" type="ORF">SAMN06264867_106203</name>
</gene>
<name>A0A521DDH0_9EURY</name>
<dbReference type="EMBL" id="FXTD01000006">
    <property type="protein sequence ID" value="SMO69703.1"/>
    <property type="molecule type" value="Genomic_DNA"/>
</dbReference>
<dbReference type="AlphaFoldDB" id="A0A521DDH0"/>
<dbReference type="Pfam" id="PF26437">
    <property type="entry name" value="PDDEXK_18"/>
    <property type="match status" value="1"/>
</dbReference>
<evidence type="ECO:0000313" key="2">
    <source>
        <dbReference type="Proteomes" id="UP000319712"/>
    </source>
</evidence>
<proteinExistence type="predicted"/>
<dbReference type="RefSeq" id="WP_142986771.1">
    <property type="nucleotide sequence ID" value="NZ_FXTD01000006.1"/>
</dbReference>
<accession>A0A521DDH0</accession>
<dbReference type="InterPro" id="IPR058984">
    <property type="entry name" value="PDDEXK-like_halobact"/>
</dbReference>
<keyword evidence="2" id="KW-1185">Reference proteome</keyword>
<reference evidence="1 2" key="1">
    <citation type="submission" date="2017-05" db="EMBL/GenBank/DDBJ databases">
        <authorList>
            <person name="Varghese N."/>
            <person name="Submissions S."/>
        </authorList>
    </citation>
    <scope>NUCLEOTIDE SEQUENCE [LARGE SCALE GENOMIC DNA]</scope>
    <source>
        <strain evidence="1 2">DSM 19504</strain>
    </source>
</reference>
<protein>
    <recommendedName>
        <fullName evidence="3">Restriction endonuclease</fullName>
    </recommendedName>
</protein>
<evidence type="ECO:0008006" key="3">
    <source>
        <dbReference type="Google" id="ProtNLM"/>
    </source>
</evidence>
<sequence>MREDELATRVVEHYEAVHDEPEIRLEEPYDAEGRRGVVDVHVRLRTPETVDHAIELKSDAAVRRATGANEVLRQYRRMERYFHADETHQLRPKLGRSGPGARYLLFFAPTPTCVHHVATHRTLYGSVEPTGSVGDVPIARTVGFLTGLDGDPADLGYLSVNGEASFGSPAFFASVPGGSRLAESLERVDDDLVAFGDERSTDD</sequence>
<organism evidence="1 2">
    <name type="scientific">Halorubrum cibi</name>
    <dbReference type="NCBI Taxonomy" id="413815"/>
    <lineage>
        <taxon>Archaea</taxon>
        <taxon>Methanobacteriati</taxon>
        <taxon>Methanobacteriota</taxon>
        <taxon>Stenosarchaea group</taxon>
        <taxon>Halobacteria</taxon>
        <taxon>Halobacteriales</taxon>
        <taxon>Haloferacaceae</taxon>
        <taxon>Halorubrum</taxon>
    </lineage>
</organism>